<dbReference type="Proteomes" id="UP000231503">
    <property type="component" value="Unassembled WGS sequence"/>
</dbReference>
<dbReference type="Pfam" id="PF05552">
    <property type="entry name" value="MS_channel_1st_1"/>
    <property type="match status" value="2"/>
</dbReference>
<evidence type="ECO:0000313" key="3">
    <source>
        <dbReference type="Proteomes" id="UP000231503"/>
    </source>
</evidence>
<comment type="caution">
    <text evidence="2">The sequence shown here is derived from an EMBL/GenBank/DDBJ whole genome shotgun (WGS) entry which is preliminary data.</text>
</comment>
<dbReference type="GO" id="GO:0008381">
    <property type="term" value="F:mechanosensitive monoatomic ion channel activity"/>
    <property type="evidence" value="ECO:0007669"/>
    <property type="project" value="InterPro"/>
</dbReference>
<protein>
    <recommendedName>
        <fullName evidence="4">Small-conductance mechanosensitive ion channel</fullName>
    </recommendedName>
</protein>
<evidence type="ECO:0008006" key="4">
    <source>
        <dbReference type="Google" id="ProtNLM"/>
    </source>
</evidence>
<feature type="transmembrane region" description="Helical" evidence="1">
    <location>
        <begin position="158"/>
        <end position="179"/>
    </location>
</feature>
<keyword evidence="1" id="KW-0812">Transmembrane</keyword>
<name>A0A2H0TE21_9BACT</name>
<dbReference type="PANTHER" id="PTHR30221">
    <property type="entry name" value="SMALL-CONDUCTANCE MECHANOSENSITIVE CHANNEL"/>
    <property type="match status" value="1"/>
</dbReference>
<evidence type="ECO:0000256" key="1">
    <source>
        <dbReference type="SAM" id="Phobius"/>
    </source>
</evidence>
<accession>A0A2H0TE21</accession>
<feature type="transmembrane region" description="Helical" evidence="1">
    <location>
        <begin position="116"/>
        <end position="137"/>
    </location>
</feature>
<dbReference type="EMBL" id="PFCO01000003">
    <property type="protein sequence ID" value="PIR69799.1"/>
    <property type="molecule type" value="Genomic_DNA"/>
</dbReference>
<feature type="transmembrane region" description="Helical" evidence="1">
    <location>
        <begin position="80"/>
        <end position="104"/>
    </location>
</feature>
<dbReference type="InterPro" id="IPR008910">
    <property type="entry name" value="MSC_TM_helix"/>
</dbReference>
<feature type="transmembrane region" description="Helical" evidence="1">
    <location>
        <begin position="28"/>
        <end position="50"/>
    </location>
</feature>
<dbReference type="InterPro" id="IPR045275">
    <property type="entry name" value="MscS_archaea/bacteria_type"/>
</dbReference>
<dbReference type="PANTHER" id="PTHR30221:SF1">
    <property type="entry name" value="SMALL-CONDUCTANCE MECHANOSENSITIVE CHANNEL"/>
    <property type="match status" value="1"/>
</dbReference>
<dbReference type="AlphaFoldDB" id="A0A2H0TE21"/>
<gene>
    <name evidence="2" type="ORF">COU47_01305</name>
</gene>
<sequence length="229" mass="24488">MAFEAFGDILYGSFQNLWGGVIEFIPKFIVAFIIFVLGWLVAVSLGKIVAQILGMLKLDKIFENLGFEGPITRAGFKLDVGGFIGGLVKWFFIVVFLIAAVDVLGLEQVNLFLRDVVAYLPNVIVASFILVIAAVVADTMRRIVVGSAKAAHLPSSELLGGITKWAIWIFAILAAMYQLGIAGPFVQTLFTGFIAALSIALGLSFGLGGKDAAARFLAKLGSDISNGRK</sequence>
<dbReference type="Gene3D" id="1.10.287.1260">
    <property type="match status" value="1"/>
</dbReference>
<proteinExistence type="predicted"/>
<keyword evidence="1" id="KW-1133">Transmembrane helix</keyword>
<evidence type="ECO:0000313" key="2">
    <source>
        <dbReference type="EMBL" id="PIR69799.1"/>
    </source>
</evidence>
<keyword evidence="1" id="KW-0472">Membrane</keyword>
<reference evidence="3" key="1">
    <citation type="submission" date="2017-09" db="EMBL/GenBank/DDBJ databases">
        <title>Depth-based differentiation of microbial function through sediment-hosted aquifers and enrichment of novel symbionts in the deep terrestrial subsurface.</title>
        <authorList>
            <person name="Probst A.J."/>
            <person name="Ladd B."/>
            <person name="Jarett J.K."/>
            <person name="Geller-Mcgrath D.E."/>
            <person name="Sieber C.M.K."/>
            <person name="Emerson J.B."/>
            <person name="Anantharaman K."/>
            <person name="Thomas B.C."/>
            <person name="Malmstrom R."/>
            <person name="Stieglmeier M."/>
            <person name="Klingl A."/>
            <person name="Woyke T."/>
            <person name="Ryan C.M."/>
            <person name="Banfield J.F."/>
        </authorList>
    </citation>
    <scope>NUCLEOTIDE SEQUENCE [LARGE SCALE GENOMIC DNA]</scope>
</reference>
<organism evidence="2 3">
    <name type="scientific">Candidatus Niyogibacteria bacterium CG10_big_fil_rev_8_21_14_0_10_46_36</name>
    <dbReference type="NCBI Taxonomy" id="1974726"/>
    <lineage>
        <taxon>Bacteria</taxon>
        <taxon>Candidatus Niyogiibacteriota</taxon>
    </lineage>
</organism>
<feature type="transmembrane region" description="Helical" evidence="1">
    <location>
        <begin position="185"/>
        <end position="207"/>
    </location>
</feature>